<proteinExistence type="predicted"/>
<dbReference type="AlphaFoldDB" id="A0AAE0EG85"/>
<keyword evidence="2" id="KW-1185">Reference proteome</keyword>
<dbReference type="Proteomes" id="UP001281410">
    <property type="component" value="Unassembled WGS sequence"/>
</dbReference>
<evidence type="ECO:0000313" key="2">
    <source>
        <dbReference type="Proteomes" id="UP001281410"/>
    </source>
</evidence>
<dbReference type="EMBL" id="JANJYJ010000002">
    <property type="protein sequence ID" value="KAK3225295.1"/>
    <property type="molecule type" value="Genomic_DNA"/>
</dbReference>
<gene>
    <name evidence="1" type="ORF">Dsin_005157</name>
</gene>
<sequence length="148" mass="17148">MNSDGLRYFRLLSRLHPLERTEAGRHPDLIRIPTSLSTTDPSKAYFFYLRHRHASSLNTLLMHQKRGSLRSVKAIERITSRRSPISIFISHLCGRSIQFDSQGDRLWGSHRIQVWEDETYHLASLFLLMIASFLQELLGEIVGLLVVF</sequence>
<name>A0AAE0EG85_9ROSI</name>
<evidence type="ECO:0000313" key="1">
    <source>
        <dbReference type="EMBL" id="KAK3225295.1"/>
    </source>
</evidence>
<protein>
    <submittedName>
        <fullName evidence="1">Uncharacterized protein</fullName>
    </submittedName>
</protein>
<accession>A0AAE0EG85</accession>
<comment type="caution">
    <text evidence="1">The sequence shown here is derived from an EMBL/GenBank/DDBJ whole genome shotgun (WGS) entry which is preliminary data.</text>
</comment>
<reference evidence="1" key="1">
    <citation type="journal article" date="2023" name="Plant J.">
        <title>Genome sequences and population genomics provide insights into the demographic history, inbreeding, and mutation load of two 'living fossil' tree species of Dipteronia.</title>
        <authorList>
            <person name="Feng Y."/>
            <person name="Comes H.P."/>
            <person name="Chen J."/>
            <person name="Zhu S."/>
            <person name="Lu R."/>
            <person name="Zhang X."/>
            <person name="Li P."/>
            <person name="Qiu J."/>
            <person name="Olsen K.M."/>
            <person name="Qiu Y."/>
        </authorList>
    </citation>
    <scope>NUCLEOTIDE SEQUENCE</scope>
    <source>
        <strain evidence="1">NBL</strain>
    </source>
</reference>
<organism evidence="1 2">
    <name type="scientific">Dipteronia sinensis</name>
    <dbReference type="NCBI Taxonomy" id="43782"/>
    <lineage>
        <taxon>Eukaryota</taxon>
        <taxon>Viridiplantae</taxon>
        <taxon>Streptophyta</taxon>
        <taxon>Embryophyta</taxon>
        <taxon>Tracheophyta</taxon>
        <taxon>Spermatophyta</taxon>
        <taxon>Magnoliopsida</taxon>
        <taxon>eudicotyledons</taxon>
        <taxon>Gunneridae</taxon>
        <taxon>Pentapetalae</taxon>
        <taxon>rosids</taxon>
        <taxon>malvids</taxon>
        <taxon>Sapindales</taxon>
        <taxon>Sapindaceae</taxon>
        <taxon>Hippocastanoideae</taxon>
        <taxon>Acereae</taxon>
        <taxon>Dipteronia</taxon>
    </lineage>
</organism>